<evidence type="ECO:0000313" key="3">
    <source>
        <dbReference type="Proteomes" id="UP000054226"/>
    </source>
</evidence>
<dbReference type="Proteomes" id="UP000054226">
    <property type="component" value="Unassembled WGS sequence"/>
</dbReference>
<protein>
    <submittedName>
        <fullName evidence="2">PaaX family transcriptional regulator</fullName>
    </submittedName>
</protein>
<organism evidence="2 3">
    <name type="scientific">Amycolatopsis decaplanina DSM 44594</name>
    <dbReference type="NCBI Taxonomy" id="1284240"/>
    <lineage>
        <taxon>Bacteria</taxon>
        <taxon>Bacillati</taxon>
        <taxon>Actinomycetota</taxon>
        <taxon>Actinomycetes</taxon>
        <taxon>Pseudonocardiales</taxon>
        <taxon>Pseudonocardiaceae</taxon>
        <taxon>Amycolatopsis</taxon>
    </lineage>
</organism>
<gene>
    <name evidence="2" type="ORF">H074_10790</name>
</gene>
<dbReference type="InterPro" id="IPR013225">
    <property type="entry name" value="PaaX_C"/>
</dbReference>
<dbReference type="RefSeq" id="WP_007030064.1">
    <property type="nucleotide sequence ID" value="NZ_AOHO01000045.1"/>
</dbReference>
<comment type="caution">
    <text evidence="2">The sequence shown here is derived from an EMBL/GenBank/DDBJ whole genome shotgun (WGS) entry which is preliminary data.</text>
</comment>
<evidence type="ECO:0000259" key="1">
    <source>
        <dbReference type="Pfam" id="PF08223"/>
    </source>
</evidence>
<dbReference type="Gene3D" id="1.20.58.1460">
    <property type="match status" value="1"/>
</dbReference>
<feature type="domain" description="Transcriptional repressor PaaX-like C-terminal" evidence="1">
    <location>
        <begin position="43"/>
        <end position="98"/>
    </location>
</feature>
<dbReference type="PATRIC" id="fig|1284240.4.peg.2192"/>
<sequence>MPETTRSAKPTGSAELVRKAFDTERIRARYLDFLVRWVAPSPDDFTRRLMLHTDWLHVIRRDPHLPAEHLPDGRPAARAERLFRKRDENFRDAAAKMAEDLREVLAVSGSADPVAGS</sequence>
<dbReference type="EMBL" id="AOHO01000045">
    <property type="protein sequence ID" value="EME61653.1"/>
    <property type="molecule type" value="Genomic_DNA"/>
</dbReference>
<reference evidence="2 3" key="1">
    <citation type="journal article" date="2013" name="Genome Announc.">
        <title>Draft Genome Sequence of Amycolatopsis decaplanina Strain DSM 44594T.</title>
        <authorList>
            <person name="Kaur N."/>
            <person name="Kumar S."/>
            <person name="Bala M."/>
            <person name="Raghava G.P."/>
            <person name="Mayilraj S."/>
        </authorList>
    </citation>
    <scope>NUCLEOTIDE SEQUENCE [LARGE SCALE GENOMIC DNA]</scope>
    <source>
        <strain evidence="2 3">DSM 44594</strain>
    </source>
</reference>
<proteinExistence type="predicted"/>
<evidence type="ECO:0000313" key="2">
    <source>
        <dbReference type="EMBL" id="EME61653.1"/>
    </source>
</evidence>
<dbReference type="AlphaFoldDB" id="M2ZL76"/>
<accession>M2ZL76</accession>
<dbReference type="Pfam" id="PF08223">
    <property type="entry name" value="PaaX_C"/>
    <property type="match status" value="1"/>
</dbReference>
<keyword evidence="3" id="KW-1185">Reference proteome</keyword>
<name>M2ZL76_9PSEU</name>